<dbReference type="InParanoid" id="L2GSW4"/>
<dbReference type="PANTHER" id="PTHR45794:SF1">
    <property type="entry name" value="LEUCINE--TRNA LIGASE, CYTOPLASMIC"/>
    <property type="match status" value="1"/>
</dbReference>
<keyword evidence="5 10" id="KW-0067">ATP-binding</keyword>
<dbReference type="GeneID" id="19879598"/>
<keyword evidence="6 10" id="KW-0648">Protein biosynthesis</keyword>
<evidence type="ECO:0000313" key="13">
    <source>
        <dbReference type="EMBL" id="ELA46766.1"/>
    </source>
</evidence>
<protein>
    <recommendedName>
        <fullName evidence="2">leucine--tRNA ligase</fullName>
        <ecNumber evidence="2">6.1.1.4</ecNumber>
    </recommendedName>
    <alternativeName>
        <fullName evidence="8">Leucyl-tRNA synthetase</fullName>
    </alternativeName>
</protein>
<sequence length="832" mass="96570">MNRTSTTKLQTLESIERIFKNPIGYNDKGRPKYFVTFPYPYMNGKMHLGHLYSFSKSEFMARYKCMKGFDVFLPFAFHGTGMPISAAAKKLCEGDQSTVQLLNSIGIKDVEPFKDAKYWLHYFPPLATDVMTKFQSYINWNHSFTTTDLNPYYDSFVKWQFCRLEKYISYGKKETIYCTKTNQPCLDHDRRTGEGVIPVLVNMRMVSLGDTYFCTRVKDRTNSDETATAPRAKTITVGRITRFFKVDINGKSCIIDHWALENMRYQEFKLEVSGEIKIEEIPGHKSYKFVYLDRDQPPVINFCDPADPSLAYYEPEKEVQGRAGSKCVVASVNQWFLDYDNVQWKKKVAECIEDMNCLSETRRMLLDALGWIDKWGFSRTFGLGTSFKEYVIDSLSDSTIYMAFYLAKPELFSDLYGLERKIEPECLTNAAWDYIFNFSDVNPCDDEKELVLERARNAFVRYYPVDLRVSGKDLIKNHLLFYIFHHVAIFPRNCWPKRIFTNGHLLLNNAKMSKSEGNFLTAEDSIKLFGANVTRIVLADAGDFNEDANFSQALADTYILKIYTFVKYVESFIKEVIHTLPDKEDYRTAVEQKVTSFADRYERYKSNSCSKTPGISFADELLKDGVDFLVDKCDQSYESMTYRDAIKYGFHEFKTLMELCMSLNCSSEAMLYAIKNNLLVMYPVITSICDYLLEKYFKKVLVWPVSIVRKDNVYLGLEWFRKFSKNLASKAARMQKKNVRIYVGTVVPEWKTLVQDIDPDDIVALRKFFAKFEINPKKGMSFVKDHVKYNFDEHRLLSGLKTSLEKKLGVNIEILTCVDGKGEPYEPAIEFY</sequence>
<accession>L2GSW4</accession>
<dbReference type="Pfam" id="PF00133">
    <property type="entry name" value="tRNA-synt_1"/>
    <property type="match status" value="1"/>
</dbReference>
<dbReference type="STRING" id="948595.L2GSW4"/>
<dbReference type="AlphaFoldDB" id="L2GSW4"/>
<feature type="domain" description="Methionyl/Leucyl tRNA synthetase" evidence="12">
    <location>
        <begin position="468"/>
        <end position="552"/>
    </location>
</feature>
<dbReference type="EMBL" id="GL877433">
    <property type="protein sequence ID" value="ELA46766.1"/>
    <property type="molecule type" value="Genomic_DNA"/>
</dbReference>
<dbReference type="Pfam" id="PF09334">
    <property type="entry name" value="tRNA-synt_1g"/>
    <property type="match status" value="1"/>
</dbReference>
<feature type="domain" description="Aminoacyl-tRNA synthetase class Ia" evidence="11">
    <location>
        <begin position="26"/>
        <end position="394"/>
    </location>
</feature>
<evidence type="ECO:0000256" key="10">
    <source>
        <dbReference type="RuleBase" id="RU363035"/>
    </source>
</evidence>
<evidence type="ECO:0000256" key="3">
    <source>
        <dbReference type="ARBA" id="ARBA00022598"/>
    </source>
</evidence>
<organism evidence="13 14">
    <name type="scientific">Vavraia culicis (isolate floridensis)</name>
    <name type="common">Microsporidian parasite</name>
    <dbReference type="NCBI Taxonomy" id="948595"/>
    <lineage>
        <taxon>Eukaryota</taxon>
        <taxon>Fungi</taxon>
        <taxon>Fungi incertae sedis</taxon>
        <taxon>Microsporidia</taxon>
        <taxon>Pleistophoridae</taxon>
        <taxon>Vavraia</taxon>
    </lineage>
</organism>
<dbReference type="PANTHER" id="PTHR45794">
    <property type="entry name" value="LEUCYL-TRNA SYNTHETASE"/>
    <property type="match status" value="1"/>
</dbReference>
<name>L2GSW4_VAVCU</name>
<evidence type="ECO:0000259" key="12">
    <source>
        <dbReference type="Pfam" id="PF09334"/>
    </source>
</evidence>
<dbReference type="OMA" id="RMCLAVC"/>
<keyword evidence="7 10" id="KW-0030">Aminoacyl-tRNA synthetase</keyword>
<dbReference type="GO" id="GO:0006429">
    <property type="term" value="P:leucyl-tRNA aminoacylation"/>
    <property type="evidence" value="ECO:0007669"/>
    <property type="project" value="InterPro"/>
</dbReference>
<evidence type="ECO:0000256" key="5">
    <source>
        <dbReference type="ARBA" id="ARBA00022840"/>
    </source>
</evidence>
<gene>
    <name evidence="13" type="ORF">VCUG_01725</name>
</gene>
<evidence type="ECO:0000256" key="1">
    <source>
        <dbReference type="ARBA" id="ARBA00005594"/>
    </source>
</evidence>
<evidence type="ECO:0000256" key="9">
    <source>
        <dbReference type="ARBA" id="ARBA00047469"/>
    </source>
</evidence>
<dbReference type="InterPro" id="IPR001412">
    <property type="entry name" value="aa-tRNA-synth_I_CS"/>
</dbReference>
<dbReference type="FunCoup" id="L2GSW4">
    <property type="interactions" value="254"/>
</dbReference>
<evidence type="ECO:0000256" key="2">
    <source>
        <dbReference type="ARBA" id="ARBA00013164"/>
    </source>
</evidence>
<dbReference type="RefSeq" id="XP_008074744.1">
    <property type="nucleotide sequence ID" value="XM_008076553.1"/>
</dbReference>
<dbReference type="GO" id="GO:0005524">
    <property type="term" value="F:ATP binding"/>
    <property type="evidence" value="ECO:0007669"/>
    <property type="project" value="UniProtKB-KW"/>
</dbReference>
<evidence type="ECO:0000256" key="6">
    <source>
        <dbReference type="ARBA" id="ARBA00022917"/>
    </source>
</evidence>
<dbReference type="Proteomes" id="UP000011081">
    <property type="component" value="Unassembled WGS sequence"/>
</dbReference>
<dbReference type="Gene3D" id="3.40.50.620">
    <property type="entry name" value="HUPs"/>
    <property type="match status" value="2"/>
</dbReference>
<evidence type="ECO:0000256" key="4">
    <source>
        <dbReference type="ARBA" id="ARBA00022741"/>
    </source>
</evidence>
<dbReference type="SUPFAM" id="SSF52374">
    <property type="entry name" value="Nucleotidylyl transferase"/>
    <property type="match status" value="1"/>
</dbReference>
<evidence type="ECO:0000259" key="11">
    <source>
        <dbReference type="Pfam" id="PF00133"/>
    </source>
</evidence>
<comment type="catalytic activity">
    <reaction evidence="9">
        <text>tRNA(Leu) + L-leucine + ATP = L-leucyl-tRNA(Leu) + AMP + diphosphate</text>
        <dbReference type="Rhea" id="RHEA:11688"/>
        <dbReference type="Rhea" id="RHEA-COMP:9613"/>
        <dbReference type="Rhea" id="RHEA-COMP:9622"/>
        <dbReference type="ChEBI" id="CHEBI:30616"/>
        <dbReference type="ChEBI" id="CHEBI:33019"/>
        <dbReference type="ChEBI" id="CHEBI:57427"/>
        <dbReference type="ChEBI" id="CHEBI:78442"/>
        <dbReference type="ChEBI" id="CHEBI:78494"/>
        <dbReference type="ChEBI" id="CHEBI:456215"/>
        <dbReference type="EC" id="6.1.1.4"/>
    </reaction>
</comment>
<proteinExistence type="inferred from homology"/>
<dbReference type="InterPro" id="IPR002300">
    <property type="entry name" value="aa-tRNA-synth_Ia"/>
</dbReference>
<comment type="similarity">
    <text evidence="1 10">Belongs to the class-I aminoacyl-tRNA synthetase family.</text>
</comment>
<dbReference type="EC" id="6.1.1.4" evidence="2"/>
<evidence type="ECO:0000313" key="14">
    <source>
        <dbReference type="Proteomes" id="UP000011081"/>
    </source>
</evidence>
<dbReference type="OrthoDB" id="10249672at2759"/>
<keyword evidence="4 10" id="KW-0547">Nucleotide-binding</keyword>
<dbReference type="HOGENOM" id="CLU_004174_0_0_1"/>
<evidence type="ECO:0000256" key="7">
    <source>
        <dbReference type="ARBA" id="ARBA00023146"/>
    </source>
</evidence>
<dbReference type="GO" id="GO:0004823">
    <property type="term" value="F:leucine-tRNA ligase activity"/>
    <property type="evidence" value="ECO:0007669"/>
    <property type="project" value="UniProtKB-EC"/>
</dbReference>
<keyword evidence="3 10" id="KW-0436">Ligase</keyword>
<evidence type="ECO:0000256" key="8">
    <source>
        <dbReference type="ARBA" id="ARBA00030520"/>
    </source>
</evidence>
<dbReference type="InterPro" id="IPR015413">
    <property type="entry name" value="Methionyl/Leucyl_tRNA_Synth"/>
</dbReference>
<keyword evidence="14" id="KW-1185">Reference proteome</keyword>
<reference evidence="14" key="1">
    <citation type="submission" date="2011-03" db="EMBL/GenBank/DDBJ databases">
        <title>The genome sequence of Vavraia culicis strain floridensis.</title>
        <authorList>
            <consortium name="The Broad Institute Genome Sequencing Platform"/>
            <person name="Cuomo C."/>
            <person name="Becnel J."/>
            <person name="Sanscrainte N."/>
            <person name="Young S.K."/>
            <person name="Zeng Q."/>
            <person name="Gargeya S."/>
            <person name="Fitzgerald M."/>
            <person name="Haas B."/>
            <person name="Abouelleil A."/>
            <person name="Alvarado L."/>
            <person name="Arachchi H.M."/>
            <person name="Berlin A."/>
            <person name="Chapman S.B."/>
            <person name="Gearin G."/>
            <person name="Goldberg J."/>
            <person name="Griggs A."/>
            <person name="Gujja S."/>
            <person name="Hansen M."/>
            <person name="Heiman D."/>
            <person name="Howarth C."/>
            <person name="Larimer J."/>
            <person name="Lui A."/>
            <person name="MacDonald P.J.P."/>
            <person name="McCowen C."/>
            <person name="Montmayeur A."/>
            <person name="Murphy C."/>
            <person name="Neiman D."/>
            <person name="Pearson M."/>
            <person name="Priest M."/>
            <person name="Roberts A."/>
            <person name="Saif S."/>
            <person name="Shea T."/>
            <person name="Sisk P."/>
            <person name="Stolte C."/>
            <person name="Sykes S."/>
            <person name="Wortman J."/>
            <person name="Nusbaum C."/>
            <person name="Birren B."/>
        </authorList>
    </citation>
    <scope>NUCLEOTIDE SEQUENCE [LARGE SCALE GENOMIC DNA]</scope>
    <source>
        <strain evidence="14">floridensis</strain>
    </source>
</reference>
<dbReference type="InterPro" id="IPR014729">
    <property type="entry name" value="Rossmann-like_a/b/a_fold"/>
</dbReference>
<dbReference type="PROSITE" id="PS00178">
    <property type="entry name" value="AA_TRNA_LIGASE_I"/>
    <property type="match status" value="1"/>
</dbReference>
<dbReference type="InterPro" id="IPR004493">
    <property type="entry name" value="Leu-tRNA-synth_Ia_arc/euk"/>
</dbReference>
<dbReference type="VEuPathDB" id="MicrosporidiaDB:VCUG_01725"/>